<dbReference type="EMBL" id="JAEVHI010000004">
    <property type="protein sequence ID" value="KAG5293665.1"/>
    <property type="molecule type" value="Genomic_DNA"/>
</dbReference>
<name>A0A8H7YJS8_AJECA</name>
<evidence type="ECO:0000313" key="2">
    <source>
        <dbReference type="EMBL" id="KAG5293665.1"/>
    </source>
</evidence>
<feature type="region of interest" description="Disordered" evidence="1">
    <location>
        <begin position="50"/>
        <end position="74"/>
    </location>
</feature>
<dbReference type="AlphaFoldDB" id="A0A8H7YJS8"/>
<dbReference type="VEuPathDB" id="FungiDB:I7I52_05062"/>
<dbReference type="Proteomes" id="UP000670092">
    <property type="component" value="Unassembled WGS sequence"/>
</dbReference>
<organism evidence="2 3">
    <name type="scientific">Ajellomyces capsulatus</name>
    <name type="common">Darling's disease fungus</name>
    <name type="synonym">Histoplasma capsulatum</name>
    <dbReference type="NCBI Taxonomy" id="5037"/>
    <lineage>
        <taxon>Eukaryota</taxon>
        <taxon>Fungi</taxon>
        <taxon>Dikarya</taxon>
        <taxon>Ascomycota</taxon>
        <taxon>Pezizomycotina</taxon>
        <taxon>Eurotiomycetes</taxon>
        <taxon>Eurotiomycetidae</taxon>
        <taxon>Onygenales</taxon>
        <taxon>Ajellomycetaceae</taxon>
        <taxon>Histoplasma</taxon>
    </lineage>
</organism>
<reference evidence="2 3" key="1">
    <citation type="submission" date="2021-01" db="EMBL/GenBank/DDBJ databases">
        <title>Chromosome-level genome assembly of a human fungal pathogen reveals clustering of transcriptionally co-regulated genes.</title>
        <authorList>
            <person name="Voorhies M."/>
            <person name="Cohen S."/>
            <person name="Shea T.P."/>
            <person name="Petrus S."/>
            <person name="Munoz J.F."/>
            <person name="Poplawski S."/>
            <person name="Goldman W.E."/>
            <person name="Michael T."/>
            <person name="Cuomo C.A."/>
            <person name="Sil A."/>
            <person name="Beyhan S."/>
        </authorList>
    </citation>
    <scope>NUCLEOTIDE SEQUENCE [LARGE SCALE GENOMIC DNA]</scope>
    <source>
        <strain evidence="2 3">G184AR</strain>
    </source>
</reference>
<gene>
    <name evidence="2" type="ORF">I7I52_05062</name>
</gene>
<sequence>MLTTNSGSICRGNKYQGSEQSVKVTGVQIPQGSIAITHAFAPLRETGISTRTPKKGFRFSSSSGRGSCNCGIQSPRNYLHPHPTAIA</sequence>
<protein>
    <submittedName>
        <fullName evidence="2">tRNA-specific adenosine-34 deaminase subunit Tad3</fullName>
    </submittedName>
</protein>
<proteinExistence type="predicted"/>
<evidence type="ECO:0000256" key="1">
    <source>
        <dbReference type="SAM" id="MobiDB-lite"/>
    </source>
</evidence>
<comment type="caution">
    <text evidence="2">The sequence shown here is derived from an EMBL/GenBank/DDBJ whole genome shotgun (WGS) entry which is preliminary data.</text>
</comment>
<feature type="compositionally biased region" description="Low complexity" evidence="1">
    <location>
        <begin position="58"/>
        <end position="67"/>
    </location>
</feature>
<accession>A0A8H7YJS8</accession>
<evidence type="ECO:0000313" key="3">
    <source>
        <dbReference type="Proteomes" id="UP000670092"/>
    </source>
</evidence>